<evidence type="ECO:0000259" key="5">
    <source>
        <dbReference type="Pfam" id="PF21076"/>
    </source>
</evidence>
<dbReference type="InterPro" id="IPR049064">
    <property type="entry name" value="NAD_Glu_DH_ACT3"/>
</dbReference>
<feature type="domain" description="NAD-glutamate dehydrogenase ACT2" evidence="5">
    <location>
        <begin position="413"/>
        <end position="500"/>
    </location>
</feature>
<proteinExistence type="predicted"/>
<dbReference type="InterPro" id="IPR049058">
    <property type="entry name" value="NAD_Glu_DH_HM2"/>
</dbReference>
<dbReference type="Gene3D" id="3.40.50.720">
    <property type="entry name" value="NAD(P)-binding Rossmann-like Domain"/>
    <property type="match status" value="1"/>
</dbReference>
<evidence type="ECO:0000259" key="2">
    <source>
        <dbReference type="Pfam" id="PF05088"/>
    </source>
</evidence>
<gene>
    <name evidence="7" type="ORF">BEN30_01490</name>
</gene>
<dbReference type="PIRSF" id="PIRSF036761">
    <property type="entry name" value="GDH_Mll4104"/>
    <property type="match status" value="1"/>
</dbReference>
<dbReference type="Pfam" id="PF21074">
    <property type="entry name" value="GDH_C"/>
    <property type="match status" value="1"/>
</dbReference>
<dbReference type="InterPro" id="IPR048381">
    <property type="entry name" value="GDH_C"/>
</dbReference>
<dbReference type="OrthoDB" id="9758052at2"/>
<dbReference type="InterPro" id="IPR024727">
    <property type="entry name" value="NAD_Glu_DH_N_ACT1"/>
</dbReference>
<dbReference type="Pfam" id="PF21075">
    <property type="entry name" value="GDH_ACT1"/>
    <property type="match status" value="1"/>
</dbReference>
<keyword evidence="1" id="KW-0560">Oxidoreductase</keyword>
<evidence type="ECO:0000259" key="3">
    <source>
        <dbReference type="Pfam" id="PF21074"/>
    </source>
</evidence>
<dbReference type="InterPro" id="IPR049056">
    <property type="entry name" value="NAD_Glu_DH_HM3"/>
</dbReference>
<dbReference type="PANTHER" id="PTHR43403:SF1">
    <property type="entry name" value="NAD-SPECIFIC GLUTAMATE DEHYDROGENASE"/>
    <property type="match status" value="1"/>
</dbReference>
<dbReference type="InterPro" id="IPR046346">
    <property type="entry name" value="Aminoacid_DH-like_N_sf"/>
</dbReference>
<dbReference type="Pfam" id="PF21073">
    <property type="entry name" value="GDH_HM1"/>
    <property type="match status" value="1"/>
</dbReference>
<sequence>MSFDAEFMRRKKTIDVVAGLALKQVKKADRVRTENFVRQYFSQLAIDDLEALEPIALAGMALHHLGAAMRHKTGQPIVNVFNPTVETDGWQSSHTVVEIVNADMPFLIDSITAEMNNLGFGVHLSVHPVMRMRRTPAGTLSEVLEPGMLGVDKGVLAESLVHLQIDEQPLIRHDEIKAGVQAVLADVGVAVRDWRNMRSTLADLINELETLTVSMALEDVSEVRDFLRWLHDDNFTFLGYREYVFHGVGAKATVSIAKKSSMGVLTDTSRVVFQEFRDMAKVPAEVRGFINKPDLLMVTKTDMRSRVHRPVQMDSVGIKRLDSKGKVVGFRVFVGLFTAGAYNRSPRAIPLLRRKIQGTFDRAGLPLNSHNGKTMLNILETFPRDELFQISTDQLLETALGILRLQDRQKVSLFIRRDDFERFMSCLIYLPRDRYSTDLRHKIQNVLQEAFAGQVSAHYAHLGDDALTRLHLVVKTTPGQIPKFDIKALEAHITDLTRSWADRLGGVLIEQYGEMEGMRLLGAYQEAFNRNYEGSFTTAETVDDIKRIELTYVFGRLGLHLYQLDAPSGPPLRFKIYNPRGPVALSDILPMLENLGLRVMEEIPYSAQPIGATYKIVLHDFGLEPRGKLMGSAESVRSRFHAAFDQIWSGNMESDSLNALILSAGLDWREVTVLRAYTKYLRQTGITFSEDYMARTLVENAEITRALIDMFVARFEPLDDPDEVVKSNRKAARLRVKLFDMLEDVSSADQDRILRRYINLVDVTLRTNFFQVTADGELKTWLSFKMSSRDIEELPLPRPKFEIFVYASRVEGIHLRFGNVARGGLRWSDRREDFRTEVLGLVKAQQVKNAVIVPVGSKGGFVVKNPPLDGDRDAILAEGIECYKTFIRGLLDLTDNLDAHGKIVPPKRVARHDPDDPYLVVAADKGTATFSDIANSVSAEYEFWLGDAFASGGSVGYDHKKMGITARGGWESVMRHCREMGLDTQSQDFTVVGVGDMSGDVFGNGMLLSPHIRLVAAFNHMHIFIDPDPDAKKTLSERQRLFDLPRSSWSDYNAKLISKGGGIFERRAKSVTLSKEIKAMFGLSVDKIAPNDLIRLILKLDVDLLWFGGIGTYVKASSESNVDAGDRSNDAVRIDGRDVRARVIGEGANLGVTQRARVEYALSGGRLNTDAIDNSAGVDCSDHEVNIKILVDALVHQKKLTQKGRNALLARMTNEVGALVLRDNFAQTQAISILQARSLELVDHQIRLMRMLEKADRLNRTVEFLPDDETLNERAVGGKGLTRPEIAVLMSYSKIWLFDEILDSTLPDDPFLVNDLRRYFPTALQTKYAAEISQHRLRREIVATGVTNSMINRVGGSFVTQLMEKTGMMADEIARAFIVAREVFAVRDMWTPIEALGASVPAHAQIGMFLDINRLLDRATVWFLRNDVGDVPLAASVERFQAGISQLSSGLASALPAHYREDLTVRAQVYEQEGVPKDLARRVAGLVNLAPGTDIVMLAEQRGLKVCDVAALYFAVGSRFRLGRLRGACEALHSESHWQKLAVAALIEEVFAHQYNLTAQVIDIAKTISDPDKAIKMWADKYQGVIDRTEQLLKELWSGDINDLSMIAVASRALKSLTDVRT</sequence>
<evidence type="ECO:0000313" key="8">
    <source>
        <dbReference type="Proteomes" id="UP000095347"/>
    </source>
</evidence>
<protein>
    <submittedName>
        <fullName evidence="7">NAD-glutamate dehydrogenase</fullName>
    </submittedName>
</protein>
<dbReference type="EMBL" id="MCGG01000078">
    <property type="protein sequence ID" value="OEJ64143.1"/>
    <property type="molecule type" value="Genomic_DNA"/>
</dbReference>
<organism evidence="7 8">
    <name type="scientific">Magnetovibrio blakemorei</name>
    <dbReference type="NCBI Taxonomy" id="28181"/>
    <lineage>
        <taxon>Bacteria</taxon>
        <taxon>Pseudomonadati</taxon>
        <taxon>Pseudomonadota</taxon>
        <taxon>Alphaproteobacteria</taxon>
        <taxon>Rhodospirillales</taxon>
        <taxon>Magnetovibrionaceae</taxon>
        <taxon>Magnetovibrio</taxon>
    </lineage>
</organism>
<name>A0A1E5Q3D4_9PROT</name>
<dbReference type="SUPFAM" id="SSF51735">
    <property type="entry name" value="NAD(P)-binding Rossmann-fold domains"/>
    <property type="match status" value="1"/>
</dbReference>
<keyword evidence="8" id="KW-1185">Reference proteome</keyword>
<dbReference type="InterPro" id="IPR036291">
    <property type="entry name" value="NAD(P)-bd_dom_sf"/>
</dbReference>
<feature type="domain" description="NAD-glutamate dehydrogenase N-terminal ACT1" evidence="4">
    <location>
        <begin position="36"/>
        <end position="178"/>
    </location>
</feature>
<dbReference type="InterPro" id="IPR049059">
    <property type="entry name" value="NAD_Glu_DH_HM1"/>
</dbReference>
<dbReference type="GO" id="GO:0006538">
    <property type="term" value="P:L-glutamate catabolic process"/>
    <property type="evidence" value="ECO:0007669"/>
    <property type="project" value="InterPro"/>
</dbReference>
<feature type="domain" description="NAD-glutamate dehydrogenase ACT3" evidence="6">
    <location>
        <begin position="557"/>
        <end position="628"/>
    </location>
</feature>
<dbReference type="SUPFAM" id="SSF53223">
    <property type="entry name" value="Aminoacid dehydrogenase-like, N-terminal domain"/>
    <property type="match status" value="1"/>
</dbReference>
<dbReference type="Pfam" id="PF21077">
    <property type="entry name" value="GDH_ACT3"/>
    <property type="match status" value="1"/>
</dbReference>
<dbReference type="InterPro" id="IPR007780">
    <property type="entry name" value="NAD_Glu_DH_bac"/>
</dbReference>
<evidence type="ECO:0000256" key="1">
    <source>
        <dbReference type="ARBA" id="ARBA00023002"/>
    </source>
</evidence>
<evidence type="ECO:0000259" key="4">
    <source>
        <dbReference type="Pfam" id="PF21075"/>
    </source>
</evidence>
<dbReference type="Proteomes" id="UP000095347">
    <property type="component" value="Unassembled WGS sequence"/>
</dbReference>
<dbReference type="Pfam" id="PF21078">
    <property type="entry name" value="GDH_HM3"/>
    <property type="match status" value="1"/>
</dbReference>
<dbReference type="GO" id="GO:0004352">
    <property type="term" value="F:glutamate dehydrogenase (NAD+) activity"/>
    <property type="evidence" value="ECO:0007669"/>
    <property type="project" value="InterPro"/>
</dbReference>
<feature type="domain" description="NAD-specific glutamate dehydrogenase C-terminal" evidence="3">
    <location>
        <begin position="1278"/>
        <end position="1615"/>
    </location>
</feature>
<dbReference type="InterPro" id="IPR028971">
    <property type="entry name" value="NAD-GDH_cat"/>
</dbReference>
<evidence type="ECO:0000313" key="7">
    <source>
        <dbReference type="EMBL" id="OEJ64143.1"/>
    </source>
</evidence>
<dbReference type="STRING" id="28181.BEN30_01490"/>
<evidence type="ECO:0000259" key="6">
    <source>
        <dbReference type="Pfam" id="PF21077"/>
    </source>
</evidence>
<dbReference type="Pfam" id="PF21079">
    <property type="entry name" value="GDH_HM2"/>
    <property type="match status" value="1"/>
</dbReference>
<dbReference type="PANTHER" id="PTHR43403">
    <property type="entry name" value="NAD-SPECIFIC GLUTAMATE DEHYDROGENASE"/>
    <property type="match status" value="1"/>
</dbReference>
<dbReference type="InterPro" id="IPR049062">
    <property type="entry name" value="NAD_Glu_DH_ACT2"/>
</dbReference>
<accession>A0A1E5Q3D4</accession>
<comment type="caution">
    <text evidence="7">The sequence shown here is derived from an EMBL/GenBank/DDBJ whole genome shotgun (WGS) entry which is preliminary data.</text>
</comment>
<dbReference type="Pfam" id="PF05088">
    <property type="entry name" value="Bac_GDH_CD"/>
    <property type="match status" value="1"/>
</dbReference>
<dbReference type="GO" id="GO:0004069">
    <property type="term" value="F:L-aspartate:2-oxoglutarate aminotransferase activity"/>
    <property type="evidence" value="ECO:0007669"/>
    <property type="project" value="InterPro"/>
</dbReference>
<dbReference type="RefSeq" id="WP_069959491.1">
    <property type="nucleotide sequence ID" value="NZ_MCGG01000078.1"/>
</dbReference>
<dbReference type="Pfam" id="PF21076">
    <property type="entry name" value="GDH_ACT2"/>
    <property type="match status" value="1"/>
</dbReference>
<feature type="domain" description="NAD-glutamate dehydrogenase catalytic" evidence="2">
    <location>
        <begin position="739"/>
        <end position="1233"/>
    </location>
</feature>
<reference evidence="8" key="1">
    <citation type="submission" date="2016-07" db="EMBL/GenBank/DDBJ databases">
        <authorList>
            <person name="Florea S."/>
            <person name="Webb J.S."/>
            <person name="Jaromczyk J."/>
            <person name="Schardl C.L."/>
        </authorList>
    </citation>
    <scope>NUCLEOTIDE SEQUENCE [LARGE SCALE GENOMIC DNA]</scope>
    <source>
        <strain evidence="8">MV-1</strain>
    </source>
</reference>